<feature type="region of interest" description="Disordered" evidence="1">
    <location>
        <begin position="1"/>
        <end position="25"/>
    </location>
</feature>
<organism evidence="2 3">
    <name type="scientific">Sanguibacter inulinus</name>
    <dbReference type="NCBI Taxonomy" id="60922"/>
    <lineage>
        <taxon>Bacteria</taxon>
        <taxon>Bacillati</taxon>
        <taxon>Actinomycetota</taxon>
        <taxon>Actinomycetes</taxon>
        <taxon>Micrococcales</taxon>
        <taxon>Sanguibacteraceae</taxon>
        <taxon>Sanguibacter</taxon>
    </lineage>
</organism>
<comment type="caution">
    <text evidence="2">The sequence shown here is derived from an EMBL/GenBank/DDBJ whole genome shotgun (WGS) entry which is preliminary data.</text>
</comment>
<accession>A0A853F379</accession>
<evidence type="ECO:0000313" key="3">
    <source>
        <dbReference type="Proteomes" id="UP000561011"/>
    </source>
</evidence>
<proteinExistence type="predicted"/>
<feature type="compositionally biased region" description="Low complexity" evidence="1">
    <location>
        <begin position="8"/>
        <end position="18"/>
    </location>
</feature>
<sequence length="66" mass="6359">MPVISEHTPPTGDPAAGAGPDGTGRLLLDEAGDAVRAALGAGRDVVVLDDTTGHLVLGASQAAGAE</sequence>
<name>A0A853F379_9MICO</name>
<gene>
    <name evidence="2" type="ORF">HZZ10_18290</name>
</gene>
<keyword evidence="3" id="KW-1185">Reference proteome</keyword>
<protein>
    <submittedName>
        <fullName evidence="2">Uncharacterized protein</fullName>
    </submittedName>
</protein>
<feature type="non-terminal residue" evidence="2">
    <location>
        <position position="66"/>
    </location>
</feature>
<evidence type="ECO:0000256" key="1">
    <source>
        <dbReference type="SAM" id="MobiDB-lite"/>
    </source>
</evidence>
<dbReference type="EMBL" id="JACBYE010000077">
    <property type="protein sequence ID" value="NYS95458.1"/>
    <property type="molecule type" value="Genomic_DNA"/>
</dbReference>
<dbReference type="AlphaFoldDB" id="A0A853F379"/>
<dbReference type="Proteomes" id="UP000561011">
    <property type="component" value="Unassembled WGS sequence"/>
</dbReference>
<reference evidence="2 3" key="1">
    <citation type="submission" date="2020-07" db="EMBL/GenBank/DDBJ databases">
        <title>MOT database genomes.</title>
        <authorList>
            <person name="Joseph S."/>
            <person name="Aduse-Opoku J."/>
            <person name="Hashim A."/>
            <person name="Wade W."/>
            <person name="Curtis M."/>
        </authorList>
    </citation>
    <scope>NUCLEOTIDE SEQUENCE [LARGE SCALE GENOMIC DNA]</scope>
    <source>
        <strain evidence="2 3">DSM 100099</strain>
    </source>
</reference>
<evidence type="ECO:0000313" key="2">
    <source>
        <dbReference type="EMBL" id="NYS95458.1"/>
    </source>
</evidence>